<keyword evidence="5 12" id="KW-1133">Transmembrane helix</keyword>
<evidence type="ECO:0000256" key="9">
    <source>
        <dbReference type="ARBA" id="ARBA00029829"/>
    </source>
</evidence>
<keyword evidence="7 12" id="KW-0472">Membrane</keyword>
<name>A0A3R7I094_9ACTN</name>
<dbReference type="AlphaFoldDB" id="A0A3R7I094"/>
<dbReference type="GO" id="GO:0016989">
    <property type="term" value="F:sigma factor antagonist activity"/>
    <property type="evidence" value="ECO:0007669"/>
    <property type="project" value="TreeGrafter"/>
</dbReference>
<dbReference type="Proteomes" id="UP000028058">
    <property type="component" value="Unassembled WGS sequence"/>
</dbReference>
<keyword evidence="16" id="KW-1185">Reference proteome</keyword>
<feature type="region of interest" description="Disordered" evidence="11">
    <location>
        <begin position="66"/>
        <end position="115"/>
    </location>
</feature>
<dbReference type="Pfam" id="PF22618">
    <property type="entry name" value="RskA_N"/>
    <property type="match status" value="1"/>
</dbReference>
<dbReference type="RefSeq" id="WP_043464072.1">
    <property type="nucleotide sequence ID" value="NZ_CP134822.1"/>
</dbReference>
<feature type="domain" description="Anti-sigma-K factor RskA N-terminal" evidence="14">
    <location>
        <begin position="2"/>
        <end position="33"/>
    </location>
</feature>
<evidence type="ECO:0000256" key="3">
    <source>
        <dbReference type="ARBA" id="ARBA00022475"/>
    </source>
</evidence>
<evidence type="ECO:0000259" key="14">
    <source>
        <dbReference type="Pfam" id="PF22618"/>
    </source>
</evidence>
<evidence type="ECO:0000256" key="12">
    <source>
        <dbReference type="SAM" id="Phobius"/>
    </source>
</evidence>
<comment type="subcellular location">
    <subcellularLocation>
        <location evidence="2">Cell membrane</location>
    </subcellularLocation>
    <subcellularLocation>
        <location evidence="1">Membrane</location>
        <topology evidence="1">Single-pass membrane protein</topology>
    </subcellularLocation>
</comment>
<protein>
    <recommendedName>
        <fullName evidence="10">Regulator of SigK</fullName>
    </recommendedName>
    <alternativeName>
        <fullName evidence="9">Sigma-K anti-sigma factor RskA</fullName>
    </alternativeName>
</protein>
<dbReference type="InterPro" id="IPR041916">
    <property type="entry name" value="Anti_sigma_zinc_sf"/>
</dbReference>
<evidence type="ECO:0000256" key="10">
    <source>
        <dbReference type="ARBA" id="ARBA00030803"/>
    </source>
</evidence>
<dbReference type="InterPro" id="IPR018764">
    <property type="entry name" value="RskA_C"/>
</dbReference>
<reference evidence="15 16" key="1">
    <citation type="journal article" date="2014" name="Genome Announc.">
        <title>Draft Genome Sequence of Streptomyces fradiae ATCC 19609, a Strain Highly Sensitive to Antibiotics.</title>
        <authorList>
            <person name="Bekker O.B."/>
            <person name="Klimina K.M."/>
            <person name="Vatlin A.A."/>
            <person name="Zakharevich N.V."/>
            <person name="Kasianov A.S."/>
            <person name="Danilenko V.N."/>
        </authorList>
    </citation>
    <scope>NUCLEOTIDE SEQUENCE [LARGE SCALE GENOMIC DNA]</scope>
    <source>
        <strain evidence="15 16">ATCC 19609</strain>
    </source>
</reference>
<dbReference type="PANTHER" id="PTHR37461">
    <property type="entry name" value="ANTI-SIGMA-K FACTOR RSKA"/>
    <property type="match status" value="1"/>
</dbReference>
<keyword evidence="8" id="KW-0804">Transcription</keyword>
<dbReference type="Gene3D" id="1.10.10.1320">
    <property type="entry name" value="Anti-sigma factor, zinc-finger domain"/>
    <property type="match status" value="1"/>
</dbReference>
<evidence type="ECO:0000313" key="16">
    <source>
        <dbReference type="Proteomes" id="UP000028058"/>
    </source>
</evidence>
<feature type="region of interest" description="Disordered" evidence="11">
    <location>
        <begin position="260"/>
        <end position="280"/>
    </location>
</feature>
<dbReference type="OrthoDB" id="153510at2"/>
<feature type="compositionally biased region" description="Gly residues" evidence="11">
    <location>
        <begin position="90"/>
        <end position="113"/>
    </location>
</feature>
<proteinExistence type="predicted"/>
<accession>A0A3R7I094</accession>
<feature type="transmembrane region" description="Helical" evidence="12">
    <location>
        <begin position="121"/>
        <end position="141"/>
    </location>
</feature>
<dbReference type="PANTHER" id="PTHR37461:SF1">
    <property type="entry name" value="ANTI-SIGMA-K FACTOR RSKA"/>
    <property type="match status" value="1"/>
</dbReference>
<dbReference type="GO" id="GO:0006417">
    <property type="term" value="P:regulation of translation"/>
    <property type="evidence" value="ECO:0007669"/>
    <property type="project" value="TreeGrafter"/>
</dbReference>
<evidence type="ECO:0000256" key="4">
    <source>
        <dbReference type="ARBA" id="ARBA00022692"/>
    </source>
</evidence>
<evidence type="ECO:0000256" key="7">
    <source>
        <dbReference type="ARBA" id="ARBA00023136"/>
    </source>
</evidence>
<keyword evidence="3" id="KW-1003">Cell membrane</keyword>
<feature type="domain" description="Anti-sigma K factor RskA C-terminal" evidence="13">
    <location>
        <begin position="124"/>
        <end position="272"/>
    </location>
</feature>
<evidence type="ECO:0000256" key="5">
    <source>
        <dbReference type="ARBA" id="ARBA00022989"/>
    </source>
</evidence>
<dbReference type="EMBL" id="JNAD02000019">
    <property type="protein sequence ID" value="RKM91104.1"/>
    <property type="molecule type" value="Genomic_DNA"/>
</dbReference>
<dbReference type="InterPro" id="IPR051474">
    <property type="entry name" value="Anti-sigma-K/W_factor"/>
</dbReference>
<keyword evidence="4 12" id="KW-0812">Transmembrane</keyword>
<keyword evidence="6" id="KW-0805">Transcription regulation</keyword>
<evidence type="ECO:0000256" key="6">
    <source>
        <dbReference type="ARBA" id="ARBA00023015"/>
    </source>
</evidence>
<gene>
    <name evidence="15" type="ORF">SFRA_030180</name>
</gene>
<evidence type="ECO:0000313" key="15">
    <source>
        <dbReference type="EMBL" id="RKM91104.1"/>
    </source>
</evidence>
<sequence>MHTLTGAYALHALPADERARFERHLAVCGACEQEVLELSATAGRLGSAESVEPPPEMRDRVLARIASVRQDPPGVPRPRPEGPRTHAARPGGGGGAERDGAGGGRAGAVGGGRRGSRGRSYFVLAACLAVLAGGLGGVAVWQRQEARDARAEAQAAERRSGELARVLTAPDARTGSVPLGDGASGTVVVSRSEDRAAFLASGLPEPAGGKVYQLWFDDGGTMRSAGLLPLTAGPDTRAAAGAVLMEGRVGAAGGVGITVEPAGGSPQPTTEPLGLMELPA</sequence>
<comment type="caution">
    <text evidence="15">The sequence shown here is derived from an EMBL/GenBank/DDBJ whole genome shotgun (WGS) entry which is preliminary data.</text>
</comment>
<evidence type="ECO:0000256" key="1">
    <source>
        <dbReference type="ARBA" id="ARBA00004167"/>
    </source>
</evidence>
<evidence type="ECO:0000256" key="11">
    <source>
        <dbReference type="SAM" id="MobiDB-lite"/>
    </source>
</evidence>
<evidence type="ECO:0000259" key="13">
    <source>
        <dbReference type="Pfam" id="PF10099"/>
    </source>
</evidence>
<organism evidence="15 16">
    <name type="scientific">Streptomyces xinghaiensis</name>
    <dbReference type="NCBI Taxonomy" id="1038928"/>
    <lineage>
        <taxon>Bacteria</taxon>
        <taxon>Bacillati</taxon>
        <taxon>Actinomycetota</taxon>
        <taxon>Actinomycetes</taxon>
        <taxon>Kitasatosporales</taxon>
        <taxon>Streptomycetaceae</taxon>
        <taxon>Streptomyces</taxon>
    </lineage>
</organism>
<evidence type="ECO:0000256" key="8">
    <source>
        <dbReference type="ARBA" id="ARBA00023163"/>
    </source>
</evidence>
<dbReference type="GO" id="GO:0005886">
    <property type="term" value="C:plasma membrane"/>
    <property type="evidence" value="ECO:0007669"/>
    <property type="project" value="UniProtKB-SubCell"/>
</dbReference>
<evidence type="ECO:0000256" key="2">
    <source>
        <dbReference type="ARBA" id="ARBA00004236"/>
    </source>
</evidence>
<dbReference type="InterPro" id="IPR053877">
    <property type="entry name" value="RskA_N"/>
</dbReference>
<dbReference type="Pfam" id="PF10099">
    <property type="entry name" value="RskA_C"/>
    <property type="match status" value="1"/>
</dbReference>